<evidence type="ECO:0000313" key="2">
    <source>
        <dbReference type="Proteomes" id="UP000272004"/>
    </source>
</evidence>
<sequence>MRPEMPQPGAFLWPQALLHCLVVFLAAETYLDIFAERMSCGIAIVDNALQYNCHKSVQLGRRTMRICIYKSERAPELTLLLREGLPVPFDTTIDKWTKIKVVTDREMRADLLIQMGGAGYALVRLGGMRQH</sequence>
<keyword evidence="2" id="KW-1185">Reference proteome</keyword>
<dbReference type="EMBL" id="RJJU01000005">
    <property type="protein sequence ID" value="RUM13873.1"/>
    <property type="molecule type" value="Genomic_DNA"/>
</dbReference>
<proteinExistence type="predicted"/>
<protein>
    <submittedName>
        <fullName evidence="1">Uncharacterized protein</fullName>
    </submittedName>
</protein>
<organism evidence="1 2">
    <name type="scientific">Rhizobium fabae</name>
    <dbReference type="NCBI Taxonomy" id="573179"/>
    <lineage>
        <taxon>Bacteria</taxon>
        <taxon>Pseudomonadati</taxon>
        <taxon>Pseudomonadota</taxon>
        <taxon>Alphaproteobacteria</taxon>
        <taxon>Hyphomicrobiales</taxon>
        <taxon>Rhizobiaceae</taxon>
        <taxon>Rhizobium/Agrobacterium group</taxon>
        <taxon>Rhizobium</taxon>
    </lineage>
</organism>
<accession>A0ABY0BC60</accession>
<gene>
    <name evidence="1" type="ORF">EFB14_10485</name>
</gene>
<dbReference type="Proteomes" id="UP000272004">
    <property type="component" value="Unassembled WGS sequence"/>
</dbReference>
<name>A0ABY0BC60_9HYPH</name>
<comment type="caution">
    <text evidence="1">The sequence shown here is derived from an EMBL/GenBank/DDBJ whole genome shotgun (WGS) entry which is preliminary data.</text>
</comment>
<evidence type="ECO:0000313" key="1">
    <source>
        <dbReference type="EMBL" id="RUM13873.1"/>
    </source>
</evidence>
<reference evidence="1 2" key="1">
    <citation type="submission" date="2018-11" db="EMBL/GenBank/DDBJ databases">
        <authorList>
            <person name="Huo Y."/>
        </authorList>
    </citation>
    <scope>NUCLEOTIDE SEQUENCE [LARGE SCALE GENOMIC DNA]</scope>
    <source>
        <strain evidence="1 2">CCBAU 33202</strain>
    </source>
</reference>